<sequence>MRGGSPRRYPDGSPRRSRRAPSPAYRRRRRSATPPEARLQRQREREIEKMDRDMRTVFGYNLPLRAEEPDLFAFFVRAGPLVDIKIIRDRATGRSKGVAYVEYQRKEDVMGALALSGQALQGQAVMVKMSEAEKNLAWEAAEAQKAQARELEARGLAPDALTAAPALPALGLDLSDPAGAAAAVAAAAGFGAGAAPAAGRVSIDNLHPAVAEADLRPIFEPFGLVDGVVVQRDAATGQGTGRAWVSYRQLADAARARAQPRRLCARRPRAARGHRRRRAAAGRGRAARGRGRRCAAAAAAAAVAAGAAGHQRRRRRRRHAPDGRRARRADERARRGRGHGGARAEPARPGAPRAPLAPDAAVPEAVRLEQGLLGPASPIPTQCVLLKNMFDPAEETEPGWAEDIGADVRDECTKFGDVLHAHVDANSKVRCGLWCGWVVGGGGTGGRKVEAWGNRVQANQRNTPLPSPQLLK</sequence>
<proteinExistence type="predicted"/>
<dbReference type="InterPro" id="IPR029123">
    <property type="entry name" value="RBM39_linker"/>
</dbReference>
<dbReference type="GO" id="GO:0003723">
    <property type="term" value="F:RNA binding"/>
    <property type="evidence" value="ECO:0007669"/>
    <property type="project" value="UniProtKB-UniRule"/>
</dbReference>
<evidence type="ECO:0000256" key="4">
    <source>
        <dbReference type="PROSITE-ProRule" id="PRU00176"/>
    </source>
</evidence>
<feature type="compositionally biased region" description="Low complexity" evidence="5">
    <location>
        <begin position="294"/>
        <end position="309"/>
    </location>
</feature>
<evidence type="ECO:0000256" key="3">
    <source>
        <dbReference type="ARBA" id="ARBA00022884"/>
    </source>
</evidence>
<dbReference type="Proteomes" id="UP001255856">
    <property type="component" value="Unassembled WGS sequence"/>
</dbReference>
<dbReference type="SUPFAM" id="SSF54928">
    <property type="entry name" value="RNA-binding domain, RBD"/>
    <property type="match status" value="2"/>
</dbReference>
<dbReference type="InterPro" id="IPR012677">
    <property type="entry name" value="Nucleotide-bd_a/b_plait_sf"/>
</dbReference>
<feature type="compositionally biased region" description="Basic residues" evidence="5">
    <location>
        <begin position="310"/>
        <end position="319"/>
    </location>
</feature>
<dbReference type="AlphaFoldDB" id="A0AAD9IGS4"/>
<dbReference type="InterPro" id="IPR000504">
    <property type="entry name" value="RRM_dom"/>
</dbReference>
<dbReference type="Gene3D" id="3.30.70.330">
    <property type="match status" value="3"/>
</dbReference>
<dbReference type="CDD" id="cd12285">
    <property type="entry name" value="RRM3_RBM39_like"/>
    <property type="match status" value="1"/>
</dbReference>
<protein>
    <recommendedName>
        <fullName evidence="6">RRM domain-containing protein</fullName>
    </recommendedName>
</protein>
<evidence type="ECO:0000313" key="7">
    <source>
        <dbReference type="EMBL" id="KAK2078141.1"/>
    </source>
</evidence>
<gene>
    <name evidence="7" type="ORF">QBZ16_004009</name>
</gene>
<keyword evidence="3 4" id="KW-0694">RNA-binding</keyword>
<dbReference type="InterPro" id="IPR035979">
    <property type="entry name" value="RBD_domain_sf"/>
</dbReference>
<organism evidence="7 8">
    <name type="scientific">Prototheca wickerhamii</name>
    <dbReference type="NCBI Taxonomy" id="3111"/>
    <lineage>
        <taxon>Eukaryota</taxon>
        <taxon>Viridiplantae</taxon>
        <taxon>Chlorophyta</taxon>
        <taxon>core chlorophytes</taxon>
        <taxon>Trebouxiophyceae</taxon>
        <taxon>Chlorellales</taxon>
        <taxon>Chlorellaceae</taxon>
        <taxon>Prototheca</taxon>
    </lineage>
</organism>
<reference evidence="7" key="1">
    <citation type="submission" date="2021-01" db="EMBL/GenBank/DDBJ databases">
        <authorList>
            <person name="Eckstrom K.M.E."/>
        </authorList>
    </citation>
    <scope>NUCLEOTIDE SEQUENCE</scope>
    <source>
        <strain evidence="7">UVCC 0001</strain>
    </source>
</reference>
<evidence type="ECO:0000256" key="5">
    <source>
        <dbReference type="SAM" id="MobiDB-lite"/>
    </source>
</evidence>
<accession>A0AAD9IGS4</accession>
<name>A0AAD9IGS4_PROWI</name>
<dbReference type="EMBL" id="JASFZW010000005">
    <property type="protein sequence ID" value="KAK2078141.1"/>
    <property type="molecule type" value="Genomic_DNA"/>
</dbReference>
<evidence type="ECO:0000256" key="1">
    <source>
        <dbReference type="ARBA" id="ARBA00022553"/>
    </source>
</evidence>
<feature type="compositionally biased region" description="Basic residues" evidence="5">
    <location>
        <begin position="15"/>
        <end position="31"/>
    </location>
</feature>
<feature type="compositionally biased region" description="Basic and acidic residues" evidence="5">
    <location>
        <begin position="320"/>
        <end position="333"/>
    </location>
</feature>
<dbReference type="Pfam" id="PF00076">
    <property type="entry name" value="RRM_1"/>
    <property type="match status" value="2"/>
</dbReference>
<feature type="domain" description="RRM" evidence="6">
    <location>
        <begin position="199"/>
        <end position="275"/>
    </location>
</feature>
<dbReference type="SMART" id="SM00360">
    <property type="entry name" value="RRM"/>
    <property type="match status" value="2"/>
</dbReference>
<dbReference type="PROSITE" id="PS50102">
    <property type="entry name" value="RRM"/>
    <property type="match status" value="2"/>
</dbReference>
<dbReference type="GO" id="GO:0005634">
    <property type="term" value="C:nucleus"/>
    <property type="evidence" value="ECO:0007669"/>
    <property type="project" value="InterPro"/>
</dbReference>
<feature type="compositionally biased region" description="Low complexity" evidence="5">
    <location>
        <begin position="343"/>
        <end position="358"/>
    </location>
</feature>
<dbReference type="Pfam" id="PF15519">
    <property type="entry name" value="RBM39linker"/>
    <property type="match status" value="1"/>
</dbReference>
<keyword evidence="2" id="KW-0677">Repeat</keyword>
<comment type="caution">
    <text evidence="7">The sequence shown here is derived from an EMBL/GenBank/DDBJ whole genome shotgun (WGS) entry which is preliminary data.</text>
</comment>
<evidence type="ECO:0000259" key="6">
    <source>
        <dbReference type="PROSITE" id="PS50102"/>
    </source>
</evidence>
<feature type="region of interest" description="Disordered" evidence="5">
    <location>
        <begin position="1"/>
        <end position="48"/>
    </location>
</feature>
<dbReference type="PANTHER" id="PTHR48036">
    <property type="entry name" value="SPLICING FACTOR (PAD-1), PUTATIVE (AFU_ORTHOLOGUE AFUA_1G15810)-RELATED"/>
    <property type="match status" value="1"/>
</dbReference>
<feature type="domain" description="RRM" evidence="6">
    <location>
        <begin position="55"/>
        <end position="132"/>
    </location>
</feature>
<keyword evidence="8" id="KW-1185">Reference proteome</keyword>
<dbReference type="GO" id="GO:0006397">
    <property type="term" value="P:mRNA processing"/>
    <property type="evidence" value="ECO:0007669"/>
    <property type="project" value="InterPro"/>
</dbReference>
<evidence type="ECO:0000313" key="8">
    <source>
        <dbReference type="Proteomes" id="UP001255856"/>
    </source>
</evidence>
<keyword evidence="1" id="KW-0597">Phosphoprotein</keyword>
<evidence type="ECO:0000256" key="2">
    <source>
        <dbReference type="ARBA" id="ARBA00022737"/>
    </source>
</evidence>
<feature type="compositionally biased region" description="Basic residues" evidence="5">
    <location>
        <begin position="258"/>
        <end position="293"/>
    </location>
</feature>
<feature type="compositionally biased region" description="Basic and acidic residues" evidence="5">
    <location>
        <begin position="38"/>
        <end position="48"/>
    </location>
</feature>
<dbReference type="InterPro" id="IPR006509">
    <property type="entry name" value="RBM39_SF"/>
</dbReference>
<feature type="region of interest" description="Disordered" evidence="5">
    <location>
        <begin position="256"/>
        <end position="358"/>
    </location>
</feature>